<accession>A0AAX3ED83</accession>
<dbReference type="AlphaFoldDB" id="A0AAX3ED83"/>
<name>A0AAX3ED83_PAEUR</name>
<protein>
    <recommendedName>
        <fullName evidence="3">Actin-like protein N-terminal domain-containing protein</fullName>
    </recommendedName>
</protein>
<dbReference type="Gene3D" id="3.30.420.40">
    <property type="match status" value="1"/>
</dbReference>
<dbReference type="Proteomes" id="UP001163293">
    <property type="component" value="Chromosome"/>
</dbReference>
<proteinExistence type="predicted"/>
<gene>
    <name evidence="1" type="ORF">NL394_13220</name>
</gene>
<dbReference type="RefSeq" id="WP_069695049.1">
    <property type="nucleotide sequence ID" value="NZ_CP043010.1"/>
</dbReference>
<evidence type="ECO:0000313" key="2">
    <source>
        <dbReference type="Proteomes" id="UP001163293"/>
    </source>
</evidence>
<organism evidence="1 2">
    <name type="scientific">Paenarthrobacter ureafaciens</name>
    <dbReference type="NCBI Taxonomy" id="37931"/>
    <lineage>
        <taxon>Bacteria</taxon>
        <taxon>Bacillati</taxon>
        <taxon>Actinomycetota</taxon>
        <taxon>Actinomycetes</taxon>
        <taxon>Micrococcales</taxon>
        <taxon>Micrococcaceae</taxon>
        <taxon>Paenarthrobacter</taxon>
    </lineage>
</organism>
<evidence type="ECO:0000313" key="1">
    <source>
        <dbReference type="EMBL" id="UYV96042.1"/>
    </source>
</evidence>
<reference evidence="1" key="1">
    <citation type="submission" date="2022-07" db="EMBL/GenBank/DDBJ databases">
        <authorList>
            <person name="Wu T."/>
        </authorList>
    </citation>
    <scope>NUCLEOTIDE SEQUENCE</scope>
    <source>
        <strain evidence="1">SD-1</strain>
    </source>
</reference>
<dbReference type="EMBL" id="CP101185">
    <property type="protein sequence ID" value="UYV96042.1"/>
    <property type="molecule type" value="Genomic_DNA"/>
</dbReference>
<keyword evidence="2" id="KW-1185">Reference proteome</keyword>
<dbReference type="CDD" id="cd24023">
    <property type="entry name" value="ASKHA_NBD_ParM_Alp7A-like"/>
    <property type="match status" value="1"/>
</dbReference>
<evidence type="ECO:0008006" key="3">
    <source>
        <dbReference type="Google" id="ProtNLM"/>
    </source>
</evidence>
<sequence length="437" mass="46779">MSNTRTAEKTIQLTGGIDVGNGYVKGVIRGEVNGKEVFDTIDLPSAVVSTSRSTPKVPEADTDAFKIVVEDDFYNRVAASFTTPLIGHSDLRTFGRAALSTPGSKFTQFEVVGSRSKADQELSSVLVLGVFAAKALRDHVREHGALPKHELRATVRAGLALPIAEYVQRRSAYAAQFVGLLGAADPTVHLVTVKNFSTPVTVRLQFEDVQVLPEGASAQFAITDKGAPLAQALLDDLRASDPEEAARLQDVTAELLVGVRNTVGVDVGEGTVNFPVFTDGAFNSEAASTLDQGYGTALTNALDRMSTSGDKDLRFKNRKALADFLQQEPSVFLQGRFDRAKGYVDEEAEYLAEEIGARFEDVLAEVGGTTEVVYVYGGGSGPVKEILRPVLQKAAGGIPVLYLDAAYSRHLNREGLYLAAKAVEVQKPEGKRSKAAA</sequence>